<dbReference type="PROSITE" id="PS51186">
    <property type="entry name" value="GNAT"/>
    <property type="match status" value="1"/>
</dbReference>
<dbReference type="InterPro" id="IPR000182">
    <property type="entry name" value="GNAT_dom"/>
</dbReference>
<dbReference type="Gene3D" id="3.40.630.30">
    <property type="match status" value="1"/>
</dbReference>
<organism evidence="2">
    <name type="scientific">Parabacteroides distasonis</name>
    <dbReference type="NCBI Taxonomy" id="823"/>
    <lineage>
        <taxon>Bacteria</taxon>
        <taxon>Pseudomonadati</taxon>
        <taxon>Bacteroidota</taxon>
        <taxon>Bacteroidia</taxon>
        <taxon>Bacteroidales</taxon>
        <taxon>Tannerellaceae</taxon>
        <taxon>Parabacteroides</taxon>
    </lineage>
</organism>
<evidence type="ECO:0000313" key="2">
    <source>
        <dbReference type="EMBL" id="VYT70233.1"/>
    </source>
</evidence>
<dbReference type="AlphaFoldDB" id="A0A6N2YV30"/>
<name>A0A6N2YV30_PARDI</name>
<dbReference type="InterPro" id="IPR016181">
    <property type="entry name" value="Acyl_CoA_acyltransferase"/>
</dbReference>
<protein>
    <recommendedName>
        <fullName evidence="1">N-acetyltransferase domain-containing protein</fullName>
    </recommendedName>
</protein>
<feature type="domain" description="N-acetyltransferase" evidence="1">
    <location>
        <begin position="1"/>
        <end position="116"/>
    </location>
</feature>
<sequence>MDILEITRKQDPLYPTFEQIYTASFPLFEQRTEEQQEQAFQSPNYHLVAYLKDNLFIGFISYWDFSTYVYIEHFAIHENFRGQGYGGLLLEDFNKRLNKIILLEIDLLRMKFPPSD</sequence>
<dbReference type="CDD" id="cd04301">
    <property type="entry name" value="NAT_SF"/>
    <property type="match status" value="1"/>
</dbReference>
<dbReference type="EMBL" id="CACRUW010000001">
    <property type="protein sequence ID" value="VYT70233.1"/>
    <property type="molecule type" value="Genomic_DNA"/>
</dbReference>
<evidence type="ECO:0000259" key="1">
    <source>
        <dbReference type="PROSITE" id="PS51186"/>
    </source>
</evidence>
<dbReference type="SUPFAM" id="SSF55729">
    <property type="entry name" value="Acyl-CoA N-acyltransferases (Nat)"/>
    <property type="match status" value="1"/>
</dbReference>
<gene>
    <name evidence="2" type="ORF">PDLFYP31_00162</name>
</gene>
<reference evidence="2" key="1">
    <citation type="submission" date="2019-11" db="EMBL/GenBank/DDBJ databases">
        <authorList>
            <person name="Feng L."/>
        </authorList>
    </citation>
    <scope>NUCLEOTIDE SEQUENCE</scope>
    <source>
        <strain evidence="2">PdistasonisLFYP31</strain>
    </source>
</reference>
<dbReference type="Pfam" id="PF00583">
    <property type="entry name" value="Acetyltransf_1"/>
    <property type="match status" value="1"/>
</dbReference>
<proteinExistence type="predicted"/>
<dbReference type="GO" id="GO:0016747">
    <property type="term" value="F:acyltransferase activity, transferring groups other than amino-acyl groups"/>
    <property type="evidence" value="ECO:0007669"/>
    <property type="project" value="InterPro"/>
</dbReference>
<accession>A0A6N2YV30</accession>